<gene>
    <name evidence="1" type="ORF">ASIM_LOCUS3806</name>
</gene>
<keyword evidence="2" id="KW-1185">Reference proteome</keyword>
<organism evidence="1 2">
    <name type="scientific">Anisakis simplex</name>
    <name type="common">Herring worm</name>
    <dbReference type="NCBI Taxonomy" id="6269"/>
    <lineage>
        <taxon>Eukaryota</taxon>
        <taxon>Metazoa</taxon>
        <taxon>Ecdysozoa</taxon>
        <taxon>Nematoda</taxon>
        <taxon>Chromadorea</taxon>
        <taxon>Rhabditida</taxon>
        <taxon>Spirurina</taxon>
        <taxon>Ascaridomorpha</taxon>
        <taxon>Ascaridoidea</taxon>
        <taxon>Anisakidae</taxon>
        <taxon>Anisakis</taxon>
        <taxon>Anisakis simplex complex</taxon>
    </lineage>
</organism>
<dbReference type="Proteomes" id="UP000267096">
    <property type="component" value="Unassembled WGS sequence"/>
</dbReference>
<evidence type="ECO:0000313" key="2">
    <source>
        <dbReference type="Proteomes" id="UP000267096"/>
    </source>
</evidence>
<name>A0A3P6ND93_ANISI</name>
<sequence length="140" mass="15690">MIESRVLTLVYGDSVLSLCLSQARLLLDRMFDVRARLCNDAHPEASTHNRSNYLEIVALALINLCEWDVSVRATAYRLLCSVCVALNVPIAARLHVCLLQKHNYQFISLKSASGTSDHKEPCNGRNTFFSMCHTNFATTD</sequence>
<reference evidence="1 2" key="1">
    <citation type="submission" date="2018-11" db="EMBL/GenBank/DDBJ databases">
        <authorList>
            <consortium name="Pathogen Informatics"/>
        </authorList>
    </citation>
    <scope>NUCLEOTIDE SEQUENCE [LARGE SCALE GENOMIC DNA]</scope>
</reference>
<dbReference type="AlphaFoldDB" id="A0A3P6ND93"/>
<dbReference type="EMBL" id="UYRR01006179">
    <property type="protein sequence ID" value="VDK22412.1"/>
    <property type="molecule type" value="Genomic_DNA"/>
</dbReference>
<proteinExistence type="predicted"/>
<accession>A0A3P6ND93</accession>
<evidence type="ECO:0000313" key="1">
    <source>
        <dbReference type="EMBL" id="VDK22412.1"/>
    </source>
</evidence>
<protein>
    <submittedName>
        <fullName evidence="1">Uncharacterized protein</fullName>
    </submittedName>
</protein>